<keyword evidence="1" id="KW-0812">Transmembrane</keyword>
<keyword evidence="3" id="KW-1185">Reference proteome</keyword>
<evidence type="ECO:0000313" key="3">
    <source>
        <dbReference type="Proteomes" id="UP000679629"/>
    </source>
</evidence>
<evidence type="ECO:0000256" key="1">
    <source>
        <dbReference type="SAM" id="Phobius"/>
    </source>
</evidence>
<protein>
    <submittedName>
        <fullName evidence="2">Uncharacterized protein</fullName>
    </submittedName>
</protein>
<evidence type="ECO:0000313" key="2">
    <source>
        <dbReference type="EMBL" id="QWB24221.1"/>
    </source>
</evidence>
<feature type="transmembrane region" description="Helical" evidence="1">
    <location>
        <begin position="70"/>
        <end position="93"/>
    </location>
</feature>
<feature type="transmembrane region" description="Helical" evidence="1">
    <location>
        <begin position="20"/>
        <end position="40"/>
    </location>
</feature>
<accession>A0ABX8FSZ4</accession>
<organism evidence="2 3">
    <name type="scientific">Streptomyces koelreuteriae</name>
    <dbReference type="NCBI Taxonomy" id="2838015"/>
    <lineage>
        <taxon>Bacteria</taxon>
        <taxon>Bacillati</taxon>
        <taxon>Actinomycetota</taxon>
        <taxon>Actinomycetes</taxon>
        <taxon>Kitasatosporales</taxon>
        <taxon>Streptomycetaceae</taxon>
        <taxon>Streptomyces</taxon>
    </lineage>
</organism>
<dbReference type="Proteomes" id="UP000679629">
    <property type="component" value="Chromosome"/>
</dbReference>
<reference evidence="3" key="1">
    <citation type="submission" date="2021-05" db="EMBL/GenBank/DDBJ databases">
        <title>Direct Submission.</title>
        <authorList>
            <person name="Li K."/>
            <person name="Gao J."/>
        </authorList>
    </citation>
    <scope>NUCLEOTIDE SEQUENCE [LARGE SCALE GENOMIC DNA]</scope>
    <source>
        <strain evidence="3">MG62</strain>
    </source>
</reference>
<keyword evidence="1" id="KW-1133">Transmembrane helix</keyword>
<sequence>MQPPYQGSTAPPPRKRRRVFLWVFLAVQILFLAWVIAGAASGSGTPDECRGLTGNDLEVCEDAGDVGTTIGVGLIIGLWVAVDFILALTYLIYRLASRRPRD</sequence>
<dbReference type="EMBL" id="CP075896">
    <property type="protein sequence ID" value="QWB24221.1"/>
    <property type="molecule type" value="Genomic_DNA"/>
</dbReference>
<keyword evidence="1" id="KW-0472">Membrane</keyword>
<name>A0ABX8FSZ4_9ACTN</name>
<proteinExistence type="predicted"/>
<gene>
    <name evidence="2" type="ORF">KJK29_17365</name>
</gene>